<evidence type="ECO:0000256" key="7">
    <source>
        <dbReference type="ARBA" id="ARBA00022777"/>
    </source>
</evidence>
<dbReference type="PANTHER" id="PTHR10344:SF4">
    <property type="entry name" value="UMP-CMP KINASE 2, MITOCHONDRIAL"/>
    <property type="match status" value="1"/>
</dbReference>
<evidence type="ECO:0000256" key="6">
    <source>
        <dbReference type="ARBA" id="ARBA00022741"/>
    </source>
</evidence>
<dbReference type="HAMAP" id="MF_00165">
    <property type="entry name" value="Thymidylate_kinase"/>
    <property type="match status" value="1"/>
</dbReference>
<dbReference type="GO" id="GO:0005829">
    <property type="term" value="C:cytosol"/>
    <property type="evidence" value="ECO:0007669"/>
    <property type="project" value="TreeGrafter"/>
</dbReference>
<reference evidence="13 14" key="1">
    <citation type="submission" date="2023-09" db="EMBL/GenBank/DDBJ databases">
        <title>Demequina sp. a novel bacteria isolated from Capsicum annuum.</title>
        <authorList>
            <person name="Humaira Z."/>
            <person name="Lee J."/>
            <person name="Cho D."/>
        </authorList>
    </citation>
    <scope>NUCLEOTIDE SEQUENCE [LARGE SCALE GENOMIC DNA]</scope>
    <source>
        <strain evidence="13 14">OYTSA14</strain>
    </source>
</reference>
<dbReference type="AlphaFoldDB" id="A0AA96JAL8"/>
<comment type="catalytic activity">
    <reaction evidence="9 11">
        <text>dTMP + ATP = dTDP + ADP</text>
        <dbReference type="Rhea" id="RHEA:13517"/>
        <dbReference type="ChEBI" id="CHEBI:30616"/>
        <dbReference type="ChEBI" id="CHEBI:58369"/>
        <dbReference type="ChEBI" id="CHEBI:63528"/>
        <dbReference type="ChEBI" id="CHEBI:456216"/>
        <dbReference type="EC" id="2.7.4.9"/>
    </reaction>
</comment>
<keyword evidence="8 11" id="KW-0067">ATP-binding</keyword>
<keyword evidence="7 11" id="KW-0418">Kinase</keyword>
<dbReference type="PANTHER" id="PTHR10344">
    <property type="entry name" value="THYMIDYLATE KINASE"/>
    <property type="match status" value="1"/>
</dbReference>
<evidence type="ECO:0000256" key="8">
    <source>
        <dbReference type="ARBA" id="ARBA00022840"/>
    </source>
</evidence>
<evidence type="ECO:0000313" key="14">
    <source>
        <dbReference type="Proteomes" id="UP001304125"/>
    </source>
</evidence>
<keyword evidence="6 11" id="KW-0547">Nucleotide-binding</keyword>
<evidence type="ECO:0000256" key="1">
    <source>
        <dbReference type="ARBA" id="ARBA00009776"/>
    </source>
</evidence>
<evidence type="ECO:0000256" key="10">
    <source>
        <dbReference type="ARBA" id="ARBA00057735"/>
    </source>
</evidence>
<evidence type="ECO:0000256" key="2">
    <source>
        <dbReference type="ARBA" id="ARBA00012980"/>
    </source>
</evidence>
<dbReference type="GO" id="GO:0006233">
    <property type="term" value="P:dTDP biosynthetic process"/>
    <property type="evidence" value="ECO:0007669"/>
    <property type="project" value="InterPro"/>
</dbReference>
<dbReference type="Proteomes" id="UP001304125">
    <property type="component" value="Chromosome"/>
</dbReference>
<dbReference type="FunFam" id="3.40.50.300:FF:000225">
    <property type="entry name" value="Thymidylate kinase"/>
    <property type="match status" value="1"/>
</dbReference>
<keyword evidence="14" id="KW-1185">Reference proteome</keyword>
<dbReference type="InterPro" id="IPR027417">
    <property type="entry name" value="P-loop_NTPase"/>
</dbReference>
<evidence type="ECO:0000256" key="9">
    <source>
        <dbReference type="ARBA" id="ARBA00048743"/>
    </source>
</evidence>
<keyword evidence="5 11" id="KW-0545">Nucleotide biosynthesis</keyword>
<dbReference type="Pfam" id="PF02223">
    <property type="entry name" value="Thymidylate_kin"/>
    <property type="match status" value="1"/>
</dbReference>
<dbReference type="EMBL" id="CP134879">
    <property type="protein sequence ID" value="WNM24856.1"/>
    <property type="molecule type" value="Genomic_DNA"/>
</dbReference>
<dbReference type="Gene3D" id="3.40.50.300">
    <property type="entry name" value="P-loop containing nucleotide triphosphate hydrolases"/>
    <property type="match status" value="1"/>
</dbReference>
<dbReference type="RefSeq" id="WP_313499240.1">
    <property type="nucleotide sequence ID" value="NZ_CP134879.1"/>
</dbReference>
<evidence type="ECO:0000256" key="11">
    <source>
        <dbReference type="HAMAP-Rule" id="MF_00165"/>
    </source>
</evidence>
<name>A0AA96JAL8_9MICO</name>
<comment type="similarity">
    <text evidence="1 11">Belongs to the thymidylate kinase family.</text>
</comment>
<feature type="domain" description="Thymidylate kinase-like" evidence="12">
    <location>
        <begin position="9"/>
        <end position="190"/>
    </location>
</feature>
<protein>
    <recommendedName>
        <fullName evidence="3 11">Thymidylate kinase</fullName>
        <ecNumber evidence="2 11">2.7.4.9</ecNumber>
    </recommendedName>
    <alternativeName>
        <fullName evidence="11">dTMP kinase</fullName>
    </alternativeName>
</protein>
<dbReference type="GO" id="GO:0006235">
    <property type="term" value="P:dTTP biosynthetic process"/>
    <property type="evidence" value="ECO:0007669"/>
    <property type="project" value="UniProtKB-UniRule"/>
</dbReference>
<dbReference type="InterPro" id="IPR018094">
    <property type="entry name" value="Thymidylate_kinase"/>
</dbReference>
<evidence type="ECO:0000256" key="5">
    <source>
        <dbReference type="ARBA" id="ARBA00022727"/>
    </source>
</evidence>
<evidence type="ECO:0000256" key="4">
    <source>
        <dbReference type="ARBA" id="ARBA00022679"/>
    </source>
</evidence>
<accession>A0AA96JAL8</accession>
<dbReference type="InterPro" id="IPR039430">
    <property type="entry name" value="Thymidylate_kin-like_dom"/>
</dbReference>
<evidence type="ECO:0000259" key="12">
    <source>
        <dbReference type="Pfam" id="PF02223"/>
    </source>
</evidence>
<keyword evidence="4 11" id="KW-0808">Transferase</keyword>
<proteinExistence type="inferred from homology"/>
<gene>
    <name evidence="11 13" type="primary">tmk</name>
    <name evidence="13" type="ORF">RN606_01520</name>
</gene>
<dbReference type="GO" id="GO:0005524">
    <property type="term" value="F:ATP binding"/>
    <property type="evidence" value="ECO:0007669"/>
    <property type="project" value="UniProtKB-UniRule"/>
</dbReference>
<dbReference type="GO" id="GO:0006227">
    <property type="term" value="P:dUDP biosynthetic process"/>
    <property type="evidence" value="ECO:0007669"/>
    <property type="project" value="TreeGrafter"/>
</dbReference>
<dbReference type="CDD" id="cd01672">
    <property type="entry name" value="TMPK"/>
    <property type="match status" value="1"/>
</dbReference>
<dbReference type="GO" id="GO:0004798">
    <property type="term" value="F:dTMP kinase activity"/>
    <property type="evidence" value="ECO:0007669"/>
    <property type="project" value="UniProtKB-UniRule"/>
</dbReference>
<organism evidence="13 14">
    <name type="scientific">Demequina capsici</name>
    <dbReference type="NCBI Taxonomy" id="3075620"/>
    <lineage>
        <taxon>Bacteria</taxon>
        <taxon>Bacillati</taxon>
        <taxon>Actinomycetota</taxon>
        <taxon>Actinomycetes</taxon>
        <taxon>Micrococcales</taxon>
        <taxon>Demequinaceae</taxon>
        <taxon>Demequina</taxon>
    </lineage>
</organism>
<dbReference type="SUPFAM" id="SSF52540">
    <property type="entry name" value="P-loop containing nucleoside triphosphate hydrolases"/>
    <property type="match status" value="1"/>
</dbReference>
<sequence>MKTGLFVVFEGGDGVGKTTQLERLAEAMRSAGREVVVTREPGGTQLGLHLRQLIMHGDHVAPRAEALLYAADRAHHVESVVKPALARGAVVLQDRFIDSSIVYQGGARGLGNEVERISRWATDGLLPDLTVVLDMAPDTSRMDRHLDRVERETVEHAEQIRQGFLFLAQRDPRRYAVIDAARPVGEVFHDVFAAARAALRRKREIISGAGTPIPPSPVTP</sequence>
<evidence type="ECO:0000313" key="13">
    <source>
        <dbReference type="EMBL" id="WNM24856.1"/>
    </source>
</evidence>
<evidence type="ECO:0000256" key="3">
    <source>
        <dbReference type="ARBA" id="ARBA00017144"/>
    </source>
</evidence>
<comment type="function">
    <text evidence="10 11">Phosphorylation of dTMP to form dTDP in both de novo and salvage pathways of dTTP synthesis.</text>
</comment>
<dbReference type="EC" id="2.7.4.9" evidence="2 11"/>
<dbReference type="NCBIfam" id="TIGR00041">
    <property type="entry name" value="DTMP_kinase"/>
    <property type="match status" value="1"/>
</dbReference>
<feature type="binding site" evidence="11">
    <location>
        <begin position="11"/>
        <end position="18"/>
    </location>
    <ligand>
        <name>ATP</name>
        <dbReference type="ChEBI" id="CHEBI:30616"/>
    </ligand>
</feature>